<reference evidence="8 9" key="1">
    <citation type="journal article" date="2013" name="Int. J. Syst. Evol. Microbiol.">
        <title>Ilumatobacter nonamiense sp. nov. and Ilumatobacter coccineum sp. nov., isolated from seashore sand.</title>
        <authorList>
            <person name="Matsumoto A."/>
            <person name="Kasai H."/>
            <person name="Matsuo Y."/>
            <person name="Shizuri Y."/>
            <person name="Ichikawa N."/>
            <person name="Fujita N."/>
            <person name="Omura S."/>
            <person name="Takahashi Y."/>
        </authorList>
    </citation>
    <scope>NUCLEOTIDE SEQUENCE [LARGE SCALE GENOMIC DNA]</scope>
    <source>
        <strain evidence="9">NBRC 103263 / KCTC 29153 / YM16-304</strain>
    </source>
</reference>
<dbReference type="KEGG" id="aym:YM304_31260"/>
<proteinExistence type="predicted"/>
<evidence type="ECO:0000256" key="6">
    <source>
        <dbReference type="ARBA" id="ARBA00023014"/>
    </source>
</evidence>
<evidence type="ECO:0000313" key="9">
    <source>
        <dbReference type="Proteomes" id="UP000011863"/>
    </source>
</evidence>
<comment type="cofactor">
    <cofactor evidence="1">
        <name>Fe cation</name>
        <dbReference type="ChEBI" id="CHEBI:24875"/>
    </cofactor>
</comment>
<dbReference type="GO" id="GO:0005506">
    <property type="term" value="F:iron ion binding"/>
    <property type="evidence" value="ECO:0007669"/>
    <property type="project" value="InterPro"/>
</dbReference>
<dbReference type="PROSITE" id="PS51296">
    <property type="entry name" value="RIESKE"/>
    <property type="match status" value="1"/>
</dbReference>
<evidence type="ECO:0000256" key="1">
    <source>
        <dbReference type="ARBA" id="ARBA00001962"/>
    </source>
</evidence>
<dbReference type="InterPro" id="IPR001663">
    <property type="entry name" value="Rng_hydr_dOase-A"/>
</dbReference>
<name>A0A6C7EAN0_ILUCY</name>
<dbReference type="PANTHER" id="PTHR43756">
    <property type="entry name" value="CHOLINE MONOOXYGENASE, CHLOROPLASTIC"/>
    <property type="match status" value="1"/>
</dbReference>
<evidence type="ECO:0000256" key="4">
    <source>
        <dbReference type="ARBA" id="ARBA00023002"/>
    </source>
</evidence>
<dbReference type="SUPFAM" id="SSF55961">
    <property type="entry name" value="Bet v1-like"/>
    <property type="match status" value="1"/>
</dbReference>
<protein>
    <submittedName>
        <fullName evidence="8">Putative iron-sulfur protein</fullName>
    </submittedName>
</protein>
<dbReference type="GO" id="GO:0016705">
    <property type="term" value="F:oxidoreductase activity, acting on paired donors, with incorporation or reduction of molecular oxygen"/>
    <property type="evidence" value="ECO:0007669"/>
    <property type="project" value="UniProtKB-ARBA"/>
</dbReference>
<dbReference type="CDD" id="cd03469">
    <property type="entry name" value="Rieske_RO_Alpha_N"/>
    <property type="match status" value="1"/>
</dbReference>
<dbReference type="InterPro" id="IPR036922">
    <property type="entry name" value="Rieske_2Fe-2S_sf"/>
</dbReference>
<keyword evidence="6" id="KW-0411">Iron-sulfur</keyword>
<keyword evidence="2" id="KW-0001">2Fe-2S</keyword>
<evidence type="ECO:0000256" key="2">
    <source>
        <dbReference type="ARBA" id="ARBA00022714"/>
    </source>
</evidence>
<dbReference type="RefSeq" id="WP_015442687.1">
    <property type="nucleotide sequence ID" value="NC_020520.1"/>
</dbReference>
<dbReference type="EMBL" id="AP012057">
    <property type="protein sequence ID" value="BAN03440.1"/>
    <property type="molecule type" value="Genomic_DNA"/>
</dbReference>
<keyword evidence="4" id="KW-0560">Oxidoreductase</keyword>
<keyword evidence="9" id="KW-1185">Reference proteome</keyword>
<dbReference type="PRINTS" id="PR00090">
    <property type="entry name" value="RNGDIOXGNASE"/>
</dbReference>
<dbReference type="Pfam" id="PF00355">
    <property type="entry name" value="Rieske"/>
    <property type="match status" value="1"/>
</dbReference>
<dbReference type="Pfam" id="PF00848">
    <property type="entry name" value="Ring_hydroxyl_A"/>
    <property type="match status" value="1"/>
</dbReference>
<sequence>MVHIPTRGDVPVRIGPSVDLLPDHGPSQMSADVYNDPVRFELERERVLGKHWILAGRSEQVAETGDWLTFEGHGETVVVTRQPDGSLAAFHNVCQHRGPAIVGELAGCGARRFTCPYHGWVYDTTGVVVGVPDREDFDPEHLDGIRSPAVAVDEWAGWVWINLAGPDEAEPLSEAIGEEIAADLGRYAMEGMILHEVVEWDVPVSYKAIVDGFNEIYHAKQLHGVGPEWTKAARHTAFYITGDNYMCFVPRADHFDEIADDPDHHKYAICHYVVFPNTVFNCNPEHVQVFNPIPIDVDRTKFLCWQLIYPGDLDDPEYAKYYEYTMKHWDGLKKVVGEDVEIYDQLARTKRSSAYKTHTLNNRECKLAHYHDNMDRKIRND</sequence>
<dbReference type="GO" id="GO:0051537">
    <property type="term" value="F:2 iron, 2 sulfur cluster binding"/>
    <property type="evidence" value="ECO:0007669"/>
    <property type="project" value="UniProtKB-KW"/>
</dbReference>
<keyword evidence="3" id="KW-0479">Metal-binding</keyword>
<gene>
    <name evidence="8" type="ORF">YM304_31260</name>
</gene>
<dbReference type="SUPFAM" id="SSF50022">
    <property type="entry name" value="ISP domain"/>
    <property type="match status" value="1"/>
</dbReference>
<dbReference type="PANTHER" id="PTHR43756:SF5">
    <property type="entry name" value="CHOLINE MONOOXYGENASE, CHLOROPLASTIC"/>
    <property type="match status" value="1"/>
</dbReference>
<evidence type="ECO:0000313" key="8">
    <source>
        <dbReference type="EMBL" id="BAN03440.1"/>
    </source>
</evidence>
<dbReference type="InterPro" id="IPR017941">
    <property type="entry name" value="Rieske_2Fe-2S"/>
</dbReference>
<keyword evidence="5" id="KW-0408">Iron</keyword>
<dbReference type="Gene3D" id="2.102.10.10">
    <property type="entry name" value="Rieske [2Fe-2S] iron-sulphur domain"/>
    <property type="match status" value="1"/>
</dbReference>
<dbReference type="Gene3D" id="3.90.380.10">
    <property type="entry name" value="Naphthalene 1,2-dioxygenase Alpha Subunit, Chain A, domain 1"/>
    <property type="match status" value="2"/>
</dbReference>
<evidence type="ECO:0000259" key="7">
    <source>
        <dbReference type="PROSITE" id="PS51296"/>
    </source>
</evidence>
<feature type="domain" description="Rieske" evidence="7">
    <location>
        <begin position="52"/>
        <end position="161"/>
    </location>
</feature>
<evidence type="ECO:0000256" key="3">
    <source>
        <dbReference type="ARBA" id="ARBA00022723"/>
    </source>
</evidence>
<dbReference type="AlphaFoldDB" id="A0A6C7EAN0"/>
<dbReference type="InterPro" id="IPR015879">
    <property type="entry name" value="Ring_hydroxy_dOase_asu_C_dom"/>
</dbReference>
<dbReference type="Proteomes" id="UP000011863">
    <property type="component" value="Chromosome"/>
</dbReference>
<accession>A0A6C7EAN0</accession>
<evidence type="ECO:0000256" key="5">
    <source>
        <dbReference type="ARBA" id="ARBA00023004"/>
    </source>
</evidence>
<organism evidence="8 9">
    <name type="scientific">Ilumatobacter coccineus (strain NBRC 103263 / KCTC 29153 / YM16-304)</name>
    <dbReference type="NCBI Taxonomy" id="1313172"/>
    <lineage>
        <taxon>Bacteria</taxon>
        <taxon>Bacillati</taxon>
        <taxon>Actinomycetota</taxon>
        <taxon>Acidimicrobiia</taxon>
        <taxon>Acidimicrobiales</taxon>
        <taxon>Ilumatobacteraceae</taxon>
        <taxon>Ilumatobacter</taxon>
    </lineage>
</organism>
<dbReference type="GO" id="GO:0004497">
    <property type="term" value="F:monooxygenase activity"/>
    <property type="evidence" value="ECO:0007669"/>
    <property type="project" value="UniProtKB-ARBA"/>
</dbReference>